<protein>
    <submittedName>
        <fullName evidence="2">Glucokinase</fullName>
        <ecNumber evidence="2">2.7.1.2</ecNumber>
    </submittedName>
</protein>
<dbReference type="Proteomes" id="UP000247465">
    <property type="component" value="Chromosome"/>
</dbReference>
<dbReference type="KEGG" id="mtar:DF168_00305"/>
<sequence length="332" mass="34874">MPEESKNCKYWVGFDIGGTKLLATVFDSCFKAIATKKRKTKGYLGKESGLQRLTATIADVLEEAGIPIDRVAGIGIGSPGPLDLKEGTINEAPNLGWKDVKLKTYLEDSFRCPVVVANDVDAGVFGEYRFGAARGSRCSVGVFSGTGIGGGCVYEGNLIRGERNSCMEIGQIPILPQGPLSGSGLRGNLESVASRLAISSAAAAAAYRGEAPHLLSLKGTDLGQIRSKDLAASIEAGDETVEKIVRDAAQWTGYAMAGVVHLLAPDVVVVGGGLVEAMPKLMKEEVTFGLNKNLMDSFKNTYEVRIATLGDAAAVMGAAALAEEEIDTKNNV</sequence>
<reference evidence="2 3" key="1">
    <citation type="submission" date="2018-06" db="EMBL/GenBank/DDBJ databases">
        <title>Draft Genome Sequence of a Novel Marine Bacterium Related to the Verrucomicrobia.</title>
        <authorList>
            <person name="Vosseberg J."/>
            <person name="Martijn J."/>
            <person name="Ettema T.J.G."/>
        </authorList>
    </citation>
    <scope>NUCLEOTIDE SEQUENCE [LARGE SCALE GENOMIC DNA]</scope>
    <source>
        <strain evidence="2">TARA_B100001123</strain>
    </source>
</reference>
<dbReference type="InterPro" id="IPR000600">
    <property type="entry name" value="ROK"/>
</dbReference>
<evidence type="ECO:0000313" key="3">
    <source>
        <dbReference type="Proteomes" id="UP000247465"/>
    </source>
</evidence>
<organism evidence="2 3">
    <name type="scientific">Candidatus Moanibacter tarae</name>
    <dbReference type="NCBI Taxonomy" id="2200854"/>
    <lineage>
        <taxon>Bacteria</taxon>
        <taxon>Pseudomonadati</taxon>
        <taxon>Verrucomicrobiota</taxon>
        <taxon>Opitutia</taxon>
        <taxon>Puniceicoccales</taxon>
        <taxon>Puniceicoccales incertae sedis</taxon>
        <taxon>Candidatus Moanibacter</taxon>
    </lineage>
</organism>
<dbReference type="EMBL" id="CP029803">
    <property type="protein sequence ID" value="AWT59127.1"/>
    <property type="molecule type" value="Genomic_DNA"/>
</dbReference>
<evidence type="ECO:0000256" key="1">
    <source>
        <dbReference type="ARBA" id="ARBA00006479"/>
    </source>
</evidence>
<dbReference type="Gene3D" id="3.30.420.40">
    <property type="match status" value="2"/>
</dbReference>
<name>A0A2Z4AGS1_9BACT</name>
<keyword evidence="2" id="KW-0808">Transferase</keyword>
<dbReference type="PANTHER" id="PTHR18964:SF149">
    <property type="entry name" value="BIFUNCTIONAL UDP-N-ACETYLGLUCOSAMINE 2-EPIMERASE_N-ACETYLMANNOSAMINE KINASE"/>
    <property type="match status" value="1"/>
</dbReference>
<accession>A0A2Z4AGS1</accession>
<dbReference type="EC" id="2.7.1.2" evidence="2"/>
<comment type="similarity">
    <text evidence="1">Belongs to the ROK (NagC/XylR) family.</text>
</comment>
<dbReference type="CDD" id="cd23763">
    <property type="entry name" value="ASKHA_ATPase_ROK"/>
    <property type="match status" value="1"/>
</dbReference>
<dbReference type="SUPFAM" id="SSF53067">
    <property type="entry name" value="Actin-like ATPase domain"/>
    <property type="match status" value="1"/>
</dbReference>
<dbReference type="InterPro" id="IPR043129">
    <property type="entry name" value="ATPase_NBD"/>
</dbReference>
<keyword evidence="2" id="KW-0418">Kinase</keyword>
<evidence type="ECO:0000313" key="2">
    <source>
        <dbReference type="EMBL" id="AWT59127.1"/>
    </source>
</evidence>
<dbReference type="Pfam" id="PF00480">
    <property type="entry name" value="ROK"/>
    <property type="match status" value="1"/>
</dbReference>
<proteinExistence type="inferred from homology"/>
<gene>
    <name evidence="2" type="primary">glkA</name>
    <name evidence="2" type="ORF">DF168_00305</name>
</gene>
<dbReference type="PANTHER" id="PTHR18964">
    <property type="entry name" value="ROK (REPRESSOR, ORF, KINASE) FAMILY"/>
    <property type="match status" value="1"/>
</dbReference>
<dbReference type="AlphaFoldDB" id="A0A2Z4AGS1"/>
<dbReference type="GO" id="GO:0004340">
    <property type="term" value="F:glucokinase activity"/>
    <property type="evidence" value="ECO:0007669"/>
    <property type="project" value="UniProtKB-EC"/>
</dbReference>